<feature type="compositionally biased region" description="Low complexity" evidence="1">
    <location>
        <begin position="409"/>
        <end position="419"/>
    </location>
</feature>
<feature type="compositionally biased region" description="Basic residues" evidence="1">
    <location>
        <begin position="16"/>
        <end position="31"/>
    </location>
</feature>
<feature type="compositionally biased region" description="Basic and acidic residues" evidence="1">
    <location>
        <begin position="118"/>
        <end position="129"/>
    </location>
</feature>
<name>A0A6J4K4P1_9BACT</name>
<proteinExistence type="predicted"/>
<feature type="compositionally biased region" description="Gly residues" evidence="1">
    <location>
        <begin position="632"/>
        <end position="641"/>
    </location>
</feature>
<accession>A0A6J4K4P1</accession>
<feature type="compositionally biased region" description="Low complexity" evidence="1">
    <location>
        <begin position="599"/>
        <end position="618"/>
    </location>
</feature>
<feature type="compositionally biased region" description="Gly residues" evidence="1">
    <location>
        <begin position="320"/>
        <end position="329"/>
    </location>
</feature>
<feature type="compositionally biased region" description="Basic and acidic residues" evidence="1">
    <location>
        <begin position="219"/>
        <end position="234"/>
    </location>
</feature>
<feature type="compositionally biased region" description="Basic residues" evidence="1">
    <location>
        <begin position="573"/>
        <end position="587"/>
    </location>
</feature>
<gene>
    <name evidence="2" type="ORF">AVDCRST_MAG68-250</name>
</gene>
<feature type="non-terminal residue" evidence="2">
    <location>
        <position position="1"/>
    </location>
</feature>
<feature type="compositionally biased region" description="Basic and acidic residues" evidence="1">
    <location>
        <begin position="341"/>
        <end position="351"/>
    </location>
</feature>
<dbReference type="EMBL" id="CADCTW010000002">
    <property type="protein sequence ID" value="CAA9295597.1"/>
    <property type="molecule type" value="Genomic_DNA"/>
</dbReference>
<evidence type="ECO:0000313" key="2">
    <source>
        <dbReference type="EMBL" id="CAA9295597.1"/>
    </source>
</evidence>
<feature type="compositionally biased region" description="Basic residues" evidence="1">
    <location>
        <begin position="389"/>
        <end position="401"/>
    </location>
</feature>
<evidence type="ECO:0000256" key="1">
    <source>
        <dbReference type="SAM" id="MobiDB-lite"/>
    </source>
</evidence>
<dbReference type="AlphaFoldDB" id="A0A6J4K4P1"/>
<protein>
    <submittedName>
        <fullName evidence="2">CBM9</fullName>
    </submittedName>
</protein>
<feature type="region of interest" description="Disordered" evidence="1">
    <location>
        <begin position="186"/>
        <end position="423"/>
    </location>
</feature>
<feature type="compositionally biased region" description="Basic residues" evidence="1">
    <location>
        <begin position="235"/>
        <end position="249"/>
    </location>
</feature>
<feature type="compositionally biased region" description="Gly residues" evidence="1">
    <location>
        <begin position="517"/>
        <end position="531"/>
    </location>
</feature>
<feature type="region of interest" description="Disordered" evidence="1">
    <location>
        <begin position="1"/>
        <end position="139"/>
    </location>
</feature>
<feature type="non-terminal residue" evidence="2">
    <location>
        <position position="727"/>
    </location>
</feature>
<reference evidence="2" key="1">
    <citation type="submission" date="2020-02" db="EMBL/GenBank/DDBJ databases">
        <authorList>
            <person name="Meier V. D."/>
        </authorList>
    </citation>
    <scope>NUCLEOTIDE SEQUENCE</scope>
    <source>
        <strain evidence="2">AVDCRST_MAG68</strain>
    </source>
</reference>
<feature type="compositionally biased region" description="Basic residues" evidence="1">
    <location>
        <begin position="330"/>
        <end position="340"/>
    </location>
</feature>
<feature type="compositionally biased region" description="Low complexity" evidence="1">
    <location>
        <begin position="294"/>
        <end position="305"/>
    </location>
</feature>
<feature type="compositionally biased region" description="Low complexity" evidence="1">
    <location>
        <begin position="642"/>
        <end position="668"/>
    </location>
</feature>
<feature type="region of interest" description="Disordered" evidence="1">
    <location>
        <begin position="688"/>
        <end position="727"/>
    </location>
</feature>
<feature type="region of interest" description="Disordered" evidence="1">
    <location>
        <begin position="462"/>
        <end position="673"/>
    </location>
</feature>
<feature type="compositionally biased region" description="Basic and acidic residues" evidence="1">
    <location>
        <begin position="483"/>
        <end position="494"/>
    </location>
</feature>
<sequence>AFRRRRPGGRAPALRPARRARRGPRDRGRRALRGDVVAGGAHRDRVRVLSRRQRGAAGAHRVPRQLRRREPVPGVHGLRPGAGAHPRAPVGPRQALPGRPPDLPDRPLQRPAPGVRVPGDRAGRADGRHVHPPGGDRGLQLGRALALRRAHHRRRVRGGGGHPLPVAALSAGGGAAVVGDHHGARVPAQRAAPHAQRVHQARRQLPALRRGPAGGAAGDRPRARPGDGAHPDRPPHRRPRRHGRPAGGRRRQDGPGPHRALGDHLQRHPGRHREPGLLARGGRRRAAGGERALRPVVPGAAAVLPGRRRRVRHAAAGGFHADGGGPGGGRKAHRQGGGRRIRGDGGARPGEHAPLSRQPGVAQRPSAAGGQHGRGALPPRPGRLVQHGRAAHHPRGRRIPQPHRGAGRPGAAGPRHAAALSGRAQRHGLSGLAGHADGAADGGVRRGERVRAALALPAHLERDGGGAARGARLPCGRRLHPPRGRERGEYERHPRSLGASGRVVQPPRRDHLAGAADGPGRGSHGPGGGALGQLPGPAAERGGRGRGALPQAVRRADVRPGGRALEPGDAPQPRHRLPHARPLRLRRGPGQQPPRHPAEPAARGGRAAGAAPEPRAQPLAAHAQHGRRRDPGGGAHAGAGGLPLQLADDGARHPAAPGHRPEPGAAPGEGQGRVAELLFAVPVLVPGEPADAAVPGLQRQPPGGGRGDPGAHGADAVPQAGLRLAAV</sequence>
<organism evidence="2">
    <name type="scientific">uncultured Gemmatimonadota bacterium</name>
    <dbReference type="NCBI Taxonomy" id="203437"/>
    <lineage>
        <taxon>Bacteria</taxon>
        <taxon>Pseudomonadati</taxon>
        <taxon>Gemmatimonadota</taxon>
        <taxon>environmental samples</taxon>
    </lineage>
</organism>